<evidence type="ECO:0000256" key="2">
    <source>
        <dbReference type="SAM" id="MobiDB-lite"/>
    </source>
</evidence>
<feature type="compositionally biased region" description="Polar residues" evidence="2">
    <location>
        <begin position="155"/>
        <end position="167"/>
    </location>
</feature>
<evidence type="ECO:0000313" key="5">
    <source>
        <dbReference type="Proteomes" id="UP000886611"/>
    </source>
</evidence>
<accession>A0A8X8BT83</accession>
<dbReference type="GO" id="GO:0005884">
    <property type="term" value="C:actin filament"/>
    <property type="evidence" value="ECO:0007669"/>
    <property type="project" value="TreeGrafter"/>
</dbReference>
<feature type="region of interest" description="Disordered" evidence="2">
    <location>
        <begin position="125"/>
        <end position="184"/>
    </location>
</feature>
<gene>
    <name evidence="4" type="primary">Pstpip2</name>
    <name evidence="4" type="ORF">GTO96_0016379</name>
</gene>
<dbReference type="GO" id="GO:0005737">
    <property type="term" value="C:cytoplasm"/>
    <property type="evidence" value="ECO:0007669"/>
    <property type="project" value="TreeGrafter"/>
</dbReference>
<dbReference type="PANTHER" id="PTHR23065:SF9">
    <property type="entry name" value="PROLINE-SERINE-THREONINE PHOSPHATASE-INTERACTING PROTEIN 2"/>
    <property type="match status" value="1"/>
</dbReference>
<dbReference type="InterPro" id="IPR031160">
    <property type="entry name" value="F_BAR_dom"/>
</dbReference>
<feature type="region of interest" description="Disordered" evidence="2">
    <location>
        <begin position="278"/>
        <end position="331"/>
    </location>
</feature>
<dbReference type="GO" id="GO:0030041">
    <property type="term" value="P:actin filament polymerization"/>
    <property type="evidence" value="ECO:0007669"/>
    <property type="project" value="TreeGrafter"/>
</dbReference>
<dbReference type="RefSeq" id="XP_039606545.1">
    <property type="nucleotide sequence ID" value="XM_039750611.1"/>
</dbReference>
<protein>
    <submittedName>
        <fullName evidence="4">PPIP2 protein</fullName>
    </submittedName>
</protein>
<dbReference type="GeneID" id="120527331"/>
<dbReference type="SMART" id="SM00055">
    <property type="entry name" value="FCH"/>
    <property type="match status" value="1"/>
</dbReference>
<feature type="non-terminal residue" evidence="4">
    <location>
        <position position="331"/>
    </location>
</feature>
<reference evidence="4 5" key="1">
    <citation type="journal article" date="2021" name="Cell">
        <title>Tracing the genetic footprints of vertebrate landing in non-teleost ray-finned fishes.</title>
        <authorList>
            <person name="Bi X."/>
            <person name="Wang K."/>
            <person name="Yang L."/>
            <person name="Pan H."/>
            <person name="Jiang H."/>
            <person name="Wei Q."/>
            <person name="Fang M."/>
            <person name="Yu H."/>
            <person name="Zhu C."/>
            <person name="Cai Y."/>
            <person name="He Y."/>
            <person name="Gan X."/>
            <person name="Zeng H."/>
            <person name="Yu D."/>
            <person name="Zhu Y."/>
            <person name="Jiang H."/>
            <person name="Qiu Q."/>
            <person name="Yang H."/>
            <person name="Zhang Y.E."/>
            <person name="Wang W."/>
            <person name="Zhu M."/>
            <person name="He S."/>
            <person name="Zhang G."/>
        </authorList>
    </citation>
    <scope>NUCLEOTIDE SEQUENCE [LARGE SCALE GENOMIC DNA]</scope>
    <source>
        <strain evidence="4">Bchr_013</strain>
    </source>
</reference>
<dbReference type="GO" id="GO:0005886">
    <property type="term" value="C:plasma membrane"/>
    <property type="evidence" value="ECO:0007669"/>
    <property type="project" value="TreeGrafter"/>
</dbReference>
<evidence type="ECO:0000259" key="3">
    <source>
        <dbReference type="PROSITE" id="PS51741"/>
    </source>
</evidence>
<dbReference type="SUPFAM" id="SSF103657">
    <property type="entry name" value="BAR/IMD domain-like"/>
    <property type="match status" value="1"/>
</dbReference>
<dbReference type="EMBL" id="JAATIS010001721">
    <property type="protein sequence ID" value="KAG2465657.1"/>
    <property type="molecule type" value="Genomic_DNA"/>
</dbReference>
<evidence type="ECO:0000256" key="1">
    <source>
        <dbReference type="PROSITE-ProRule" id="PRU01077"/>
    </source>
</evidence>
<dbReference type="Proteomes" id="UP000886611">
    <property type="component" value="Unassembled WGS sequence"/>
</dbReference>
<dbReference type="GO" id="GO:0051015">
    <property type="term" value="F:actin filament binding"/>
    <property type="evidence" value="ECO:0007669"/>
    <property type="project" value="TreeGrafter"/>
</dbReference>
<dbReference type="Gene3D" id="1.20.1270.60">
    <property type="entry name" value="Arfaptin homology (AH) domain/BAR domain"/>
    <property type="match status" value="1"/>
</dbReference>
<sequence>MKETHFKDNFWSTDFNSTAGYDNLIQHLNDGKKTCKEIEDFIKARATIEEKYGKELINLSRKVCGQTELNTMKRALDVFKQQIENIGQAHTHLAQSLREEAKRLEDFREKQKDSRKKAEQFMESLHKQKASQYKKTMESKKTYEQKCREKEEAEQNLNRNSNTSNAKQQEKLQMKSQQTKAAAEDADKVYQQNVTLMEKVRDEWQKEHIKSCEQFEMQEVERIHNLRNIIWTHVNQLSQQCVTSDEFYEEVRKSLEQCSVQKDIEYFIDLRRTGETPPAPIPYENFYNGQRPNASRPQVQCGRRGPLPPPSTPSDGIYSTVDDSSYSLARY</sequence>
<dbReference type="PANTHER" id="PTHR23065">
    <property type="entry name" value="PROLINE-SERINE-THREONINE PHOSPHATASE INTERACTING PROTEIN 1"/>
    <property type="match status" value="1"/>
</dbReference>
<dbReference type="InterPro" id="IPR001060">
    <property type="entry name" value="FCH_dom"/>
</dbReference>
<feature type="compositionally biased region" description="Basic and acidic residues" evidence="2">
    <location>
        <begin position="135"/>
        <end position="153"/>
    </location>
</feature>
<comment type="caution">
    <text evidence="4">The sequence shown here is derived from an EMBL/GenBank/DDBJ whole genome shotgun (WGS) entry which is preliminary data.</text>
</comment>
<dbReference type="InterPro" id="IPR027267">
    <property type="entry name" value="AH/BAR_dom_sf"/>
</dbReference>
<keyword evidence="5" id="KW-1185">Reference proteome</keyword>
<dbReference type="OrthoDB" id="10255964at2759"/>
<evidence type="ECO:0000313" key="4">
    <source>
        <dbReference type="EMBL" id="KAG2465657.1"/>
    </source>
</evidence>
<feature type="non-terminal residue" evidence="4">
    <location>
        <position position="1"/>
    </location>
</feature>
<dbReference type="Pfam" id="PF00611">
    <property type="entry name" value="FCH"/>
    <property type="match status" value="1"/>
</dbReference>
<feature type="domain" description="F-BAR" evidence="3">
    <location>
        <begin position="4"/>
        <end position="263"/>
    </location>
</feature>
<name>A0A8X8BT83_POLSE</name>
<proteinExistence type="predicted"/>
<dbReference type="PROSITE" id="PS51741">
    <property type="entry name" value="F_BAR"/>
    <property type="match status" value="1"/>
</dbReference>
<dbReference type="FunFam" id="1.20.1270.60:FF:000037">
    <property type="entry name" value="Proline-serine-threonine phosphatase interacting protein 1"/>
    <property type="match status" value="1"/>
</dbReference>
<feature type="compositionally biased region" description="Polar residues" evidence="2">
    <location>
        <begin position="287"/>
        <end position="298"/>
    </location>
</feature>
<organism evidence="4 5">
    <name type="scientific">Polypterus senegalus</name>
    <name type="common">Senegal bichir</name>
    <dbReference type="NCBI Taxonomy" id="55291"/>
    <lineage>
        <taxon>Eukaryota</taxon>
        <taxon>Metazoa</taxon>
        <taxon>Chordata</taxon>
        <taxon>Craniata</taxon>
        <taxon>Vertebrata</taxon>
        <taxon>Euteleostomi</taxon>
        <taxon>Actinopterygii</taxon>
        <taxon>Polypteriformes</taxon>
        <taxon>Polypteridae</taxon>
        <taxon>Polypterus</taxon>
    </lineage>
</organism>
<feature type="compositionally biased region" description="Polar residues" evidence="2">
    <location>
        <begin position="321"/>
        <end position="331"/>
    </location>
</feature>
<dbReference type="AlphaFoldDB" id="A0A8X8BT83"/>
<keyword evidence="1" id="KW-0175">Coiled coil</keyword>